<keyword evidence="1" id="KW-0732">Signal</keyword>
<feature type="signal peptide" evidence="1">
    <location>
        <begin position="1"/>
        <end position="21"/>
    </location>
</feature>
<dbReference type="EMBL" id="NESN01000002">
    <property type="protein sequence ID" value="PUE54292.1"/>
    <property type="molecule type" value="Genomic_DNA"/>
</dbReference>
<gene>
    <name evidence="2" type="ORF">B9Z37_07010</name>
</gene>
<proteinExistence type="predicted"/>
<keyword evidence="3" id="KW-1185">Reference proteome</keyword>
<evidence type="ECO:0000256" key="1">
    <source>
        <dbReference type="SAM" id="SignalP"/>
    </source>
</evidence>
<dbReference type="Proteomes" id="UP000250790">
    <property type="component" value="Unassembled WGS sequence"/>
</dbReference>
<reference evidence="2 3" key="1">
    <citation type="submission" date="2017-04" db="EMBL/GenBank/DDBJ databases">
        <title>Unexpected and diverse lifestyles within the genus Limnohabitans.</title>
        <authorList>
            <person name="Kasalicky V."/>
            <person name="Mehrshad M."/>
            <person name="Andrei S.-A."/>
            <person name="Salcher M."/>
            <person name="Kratochvilova H."/>
            <person name="Simek K."/>
            <person name="Ghai R."/>
        </authorList>
    </citation>
    <scope>NUCLEOTIDE SEQUENCE [LARGE SCALE GENOMIC DNA]</scope>
    <source>
        <strain evidence="2 3">II-B4</strain>
    </source>
</reference>
<comment type="caution">
    <text evidence="2">The sequence shown here is derived from an EMBL/GenBank/DDBJ whole genome shotgun (WGS) entry which is preliminary data.</text>
</comment>
<organism evidence="2 3">
    <name type="scientific">Limnohabitans parvus II-B4</name>
    <dbReference type="NCBI Taxonomy" id="1293052"/>
    <lineage>
        <taxon>Bacteria</taxon>
        <taxon>Pseudomonadati</taxon>
        <taxon>Pseudomonadota</taxon>
        <taxon>Betaproteobacteria</taxon>
        <taxon>Burkholderiales</taxon>
        <taxon>Comamonadaceae</taxon>
        <taxon>Limnohabitans</taxon>
    </lineage>
</organism>
<protein>
    <recommendedName>
        <fullName evidence="4">DUF4124 domain-containing protein</fullName>
    </recommendedName>
</protein>
<feature type="chain" id="PRO_5016248458" description="DUF4124 domain-containing protein" evidence="1">
    <location>
        <begin position="22"/>
        <end position="100"/>
    </location>
</feature>
<dbReference type="AlphaFoldDB" id="A0A315EDU4"/>
<evidence type="ECO:0000313" key="3">
    <source>
        <dbReference type="Proteomes" id="UP000250790"/>
    </source>
</evidence>
<sequence>MQRINVLAALGLLVLTAVTNAQSPPVWTSPLEVGQCANGDTYKLQSYRQDQGGRQVNGYAYEGPLGQGTVLSSVALDQAKRHVCKEEVLSRWLPDDGDDQ</sequence>
<dbReference type="RefSeq" id="WP_108312256.1">
    <property type="nucleotide sequence ID" value="NZ_NESN01000002.1"/>
</dbReference>
<evidence type="ECO:0008006" key="4">
    <source>
        <dbReference type="Google" id="ProtNLM"/>
    </source>
</evidence>
<name>A0A315EDU4_9BURK</name>
<accession>A0A315EDU4</accession>
<dbReference type="OrthoDB" id="8913752at2"/>
<evidence type="ECO:0000313" key="2">
    <source>
        <dbReference type="EMBL" id="PUE54292.1"/>
    </source>
</evidence>